<name>A0ACB8AZM7_9AGAM</name>
<evidence type="ECO:0000313" key="2">
    <source>
        <dbReference type="Proteomes" id="UP000790709"/>
    </source>
</evidence>
<comment type="caution">
    <text evidence="1">The sequence shown here is derived from an EMBL/GenBank/DDBJ whole genome shotgun (WGS) entry which is preliminary data.</text>
</comment>
<keyword evidence="2" id="KW-1185">Reference proteome</keyword>
<dbReference type="EMBL" id="MU266703">
    <property type="protein sequence ID" value="KAH7919026.1"/>
    <property type="molecule type" value="Genomic_DNA"/>
</dbReference>
<evidence type="ECO:0000313" key="1">
    <source>
        <dbReference type="EMBL" id="KAH7919026.1"/>
    </source>
</evidence>
<reference evidence="1" key="1">
    <citation type="journal article" date="2021" name="New Phytol.">
        <title>Evolutionary innovations through gain and loss of genes in the ectomycorrhizal Boletales.</title>
        <authorList>
            <person name="Wu G."/>
            <person name="Miyauchi S."/>
            <person name="Morin E."/>
            <person name="Kuo A."/>
            <person name="Drula E."/>
            <person name="Varga T."/>
            <person name="Kohler A."/>
            <person name="Feng B."/>
            <person name="Cao Y."/>
            <person name="Lipzen A."/>
            <person name="Daum C."/>
            <person name="Hundley H."/>
            <person name="Pangilinan J."/>
            <person name="Johnson J."/>
            <person name="Barry K."/>
            <person name="LaButti K."/>
            <person name="Ng V."/>
            <person name="Ahrendt S."/>
            <person name="Min B."/>
            <person name="Choi I.G."/>
            <person name="Park H."/>
            <person name="Plett J.M."/>
            <person name="Magnuson J."/>
            <person name="Spatafora J.W."/>
            <person name="Nagy L.G."/>
            <person name="Henrissat B."/>
            <person name="Grigoriev I.V."/>
            <person name="Yang Z.L."/>
            <person name="Xu J."/>
            <person name="Martin F.M."/>
        </authorList>
    </citation>
    <scope>NUCLEOTIDE SEQUENCE</scope>
    <source>
        <strain evidence="1">KUC20120723A-06</strain>
    </source>
</reference>
<proteinExistence type="predicted"/>
<organism evidence="1 2">
    <name type="scientific">Leucogyrophana mollusca</name>
    <dbReference type="NCBI Taxonomy" id="85980"/>
    <lineage>
        <taxon>Eukaryota</taxon>
        <taxon>Fungi</taxon>
        <taxon>Dikarya</taxon>
        <taxon>Basidiomycota</taxon>
        <taxon>Agaricomycotina</taxon>
        <taxon>Agaricomycetes</taxon>
        <taxon>Agaricomycetidae</taxon>
        <taxon>Boletales</taxon>
        <taxon>Boletales incertae sedis</taxon>
        <taxon>Leucogyrophana</taxon>
    </lineage>
</organism>
<gene>
    <name evidence="1" type="ORF">BV22DRAFT_1051339</name>
</gene>
<dbReference type="Proteomes" id="UP000790709">
    <property type="component" value="Unassembled WGS sequence"/>
</dbReference>
<accession>A0ACB8AZM7</accession>
<sequence>MATIAQLDDIHQIIRPGPLKLEQSLEGGSDAGAEFLGQLYGTLDSVDNPVKPPPLNLHSRVCHEDHREAMLVLEIVRVKCEVHRVQKLLANCVVKEHKTITSLHQFKAGKAVERIDDVDVGLGKMRITFKRHAQLVSPQISAIPWADSSSAELRSYIPLWKLGWYGVAALNYMDSVSIFGFYGWGSTRGPQRLDVSCVQTHQERKRLGLDRRTALWDKVYNERVYVHLFASLFSKMHQLSGSIQTPSYRSDRKCWGNKCKYNSPNCLGVTVALPVATGGGGGGGGGGGTEWRGARWPSPVDQQAFCASEWERCARQTGGGGGGGGGVVHCNVASGLKVNWREFSRVREVGNE</sequence>
<protein>
    <submittedName>
        <fullName evidence="1">Uncharacterized protein</fullName>
    </submittedName>
</protein>